<dbReference type="InterPro" id="IPR009078">
    <property type="entry name" value="Ferritin-like_SF"/>
</dbReference>
<accession>A0A081BX91</accession>
<dbReference type="Pfam" id="PF02915">
    <property type="entry name" value="Rubrerythrin"/>
    <property type="match status" value="1"/>
</dbReference>
<dbReference type="Gene3D" id="1.20.1260.10">
    <property type="match status" value="1"/>
</dbReference>
<reference evidence="2" key="1">
    <citation type="journal article" date="2015" name="PeerJ">
        <title>First genomic representation of candidate bacterial phylum KSB3 points to enhanced environmental sensing as a trigger of wastewater bulking.</title>
        <authorList>
            <person name="Sekiguchi Y."/>
            <person name="Ohashi A."/>
            <person name="Parks D.H."/>
            <person name="Yamauchi T."/>
            <person name="Tyson G.W."/>
            <person name="Hugenholtz P."/>
        </authorList>
    </citation>
    <scope>NUCLEOTIDE SEQUENCE [LARGE SCALE GENOMIC DNA]</scope>
</reference>
<dbReference type="Proteomes" id="UP000030661">
    <property type="component" value="Unassembled WGS sequence"/>
</dbReference>
<feature type="domain" description="Rubrerythrin diiron-binding" evidence="1">
    <location>
        <begin position="9"/>
        <end position="143"/>
    </location>
</feature>
<gene>
    <name evidence="2" type="ORF">U27_03910</name>
</gene>
<dbReference type="STRING" id="1499967.U27_03910"/>
<keyword evidence="3" id="KW-1185">Reference proteome</keyword>
<dbReference type="CDD" id="cd01045">
    <property type="entry name" value="Ferritin_like_AB"/>
    <property type="match status" value="1"/>
</dbReference>
<evidence type="ECO:0000313" key="2">
    <source>
        <dbReference type="EMBL" id="GAK56946.1"/>
    </source>
</evidence>
<evidence type="ECO:0000313" key="3">
    <source>
        <dbReference type="Proteomes" id="UP000030661"/>
    </source>
</evidence>
<dbReference type="InterPro" id="IPR003251">
    <property type="entry name" value="Rr_diiron-bd_dom"/>
</dbReference>
<proteinExistence type="predicted"/>
<dbReference type="InterPro" id="IPR012347">
    <property type="entry name" value="Ferritin-like"/>
</dbReference>
<dbReference type="EMBL" id="DF820465">
    <property type="protein sequence ID" value="GAK56946.1"/>
    <property type="molecule type" value="Genomic_DNA"/>
</dbReference>
<sequence>MQEFRSVNDVLDFAIAREEEAAQFYTDLASKMDREWMRKVFQDFAKEEQGHRAKLLGVKAGKIPLLTQAQVMDLKIGDYLVKIDADKQAADLDYQQALIVAMKKEKAAFKLYMDLANQTSEPEFVALFQSLAQEEAKHKLRFEVEYDDLFLANN</sequence>
<evidence type="ECO:0000259" key="1">
    <source>
        <dbReference type="Pfam" id="PF02915"/>
    </source>
</evidence>
<dbReference type="PANTHER" id="PTHR33531:SF10">
    <property type="entry name" value="BLR7895 PROTEIN"/>
    <property type="match status" value="1"/>
</dbReference>
<dbReference type="eggNOG" id="COG1633">
    <property type="taxonomic scope" value="Bacteria"/>
</dbReference>
<dbReference type="AlphaFoldDB" id="A0A081BX91"/>
<dbReference type="HOGENOM" id="CLU_119858_2_0_0"/>
<name>A0A081BX91_VECG1</name>
<dbReference type="PANTHER" id="PTHR33531">
    <property type="entry name" value="RUBRERYTHRIN SUBFAMILY"/>
    <property type="match status" value="1"/>
</dbReference>
<protein>
    <submittedName>
        <fullName evidence="2">Rubrerythrin</fullName>
    </submittedName>
</protein>
<dbReference type="SUPFAM" id="SSF47240">
    <property type="entry name" value="Ferritin-like"/>
    <property type="match status" value="1"/>
</dbReference>
<dbReference type="GO" id="GO:0016491">
    <property type="term" value="F:oxidoreductase activity"/>
    <property type="evidence" value="ECO:0007669"/>
    <property type="project" value="InterPro"/>
</dbReference>
<organism evidence="2">
    <name type="scientific">Vecturithrix granuli</name>
    <dbReference type="NCBI Taxonomy" id="1499967"/>
    <lineage>
        <taxon>Bacteria</taxon>
        <taxon>Candidatus Moduliflexota</taxon>
        <taxon>Candidatus Vecturitrichia</taxon>
        <taxon>Candidatus Vecturitrichales</taxon>
        <taxon>Candidatus Vecturitrichaceae</taxon>
        <taxon>Candidatus Vecturithrix</taxon>
    </lineage>
</organism>
<dbReference type="GO" id="GO:0046872">
    <property type="term" value="F:metal ion binding"/>
    <property type="evidence" value="ECO:0007669"/>
    <property type="project" value="InterPro"/>
</dbReference>